<dbReference type="EMBL" id="CP034413">
    <property type="protein sequence ID" value="QCI60744.1"/>
    <property type="molecule type" value="Genomic_DNA"/>
</dbReference>
<evidence type="ECO:0000256" key="2">
    <source>
        <dbReference type="PROSITE-ProRule" id="PRU00703"/>
    </source>
</evidence>
<gene>
    <name evidence="4" type="ORF">EIO64_17290</name>
</gene>
<dbReference type="Gene3D" id="3.10.580.10">
    <property type="entry name" value="CBS-domain"/>
    <property type="match status" value="1"/>
</dbReference>
<keyword evidence="5" id="KW-1185">Reference proteome</keyword>
<accession>A0A4D7AMG9</accession>
<dbReference type="CDD" id="cd09834">
    <property type="entry name" value="CBS_pair_bac"/>
    <property type="match status" value="1"/>
</dbReference>
<dbReference type="RefSeq" id="WP_021749439.1">
    <property type="nucleotide sequence ID" value="NZ_CAUWCU010000004.1"/>
</dbReference>
<feature type="domain" description="CBS" evidence="3">
    <location>
        <begin position="75"/>
        <end position="139"/>
    </location>
</feature>
<dbReference type="Proteomes" id="UP000298642">
    <property type="component" value="Chromosome"/>
</dbReference>
<dbReference type="SUPFAM" id="SSF54631">
    <property type="entry name" value="CBS-domain pair"/>
    <property type="match status" value="1"/>
</dbReference>
<dbReference type="PANTHER" id="PTHR43080:SF26">
    <property type="entry name" value="REGULATORY PROTEIN"/>
    <property type="match status" value="1"/>
</dbReference>
<dbReference type="PROSITE" id="PS51371">
    <property type="entry name" value="CBS"/>
    <property type="match status" value="2"/>
</dbReference>
<dbReference type="AlphaFoldDB" id="A0A4D7AMG9"/>
<dbReference type="Pfam" id="PF00571">
    <property type="entry name" value="CBS"/>
    <property type="match status" value="2"/>
</dbReference>
<proteinExistence type="predicted"/>
<evidence type="ECO:0000259" key="3">
    <source>
        <dbReference type="PROSITE" id="PS51371"/>
    </source>
</evidence>
<organism evidence="4 5">
    <name type="scientific">Dysosmobacter welbionis</name>
    <dbReference type="NCBI Taxonomy" id="2093857"/>
    <lineage>
        <taxon>Bacteria</taxon>
        <taxon>Bacillati</taxon>
        <taxon>Bacillota</taxon>
        <taxon>Clostridia</taxon>
        <taxon>Eubacteriales</taxon>
        <taxon>Oscillospiraceae</taxon>
        <taxon>Dysosmobacter</taxon>
    </lineage>
</organism>
<dbReference type="InterPro" id="IPR046342">
    <property type="entry name" value="CBS_dom_sf"/>
</dbReference>
<dbReference type="KEGG" id="obj:EIO64_17290"/>
<protein>
    <submittedName>
        <fullName evidence="4">CBS domain-containing protein</fullName>
    </submittedName>
</protein>
<evidence type="ECO:0000256" key="1">
    <source>
        <dbReference type="ARBA" id="ARBA00023122"/>
    </source>
</evidence>
<evidence type="ECO:0000313" key="5">
    <source>
        <dbReference type="Proteomes" id="UP000298642"/>
    </source>
</evidence>
<dbReference type="InterPro" id="IPR051257">
    <property type="entry name" value="Diverse_CBS-Domain"/>
</dbReference>
<sequence>MNIAYFLLPKHSVAYLYDDCTFRQGLEKMRHHGYTAIPVISRDGKYVGTVSEGDFLWQLLSKDCETLTAYSMKDMERLQVRDILRGNSYPPVRITVTMEELLHSAMNQNFIPVVDDLGNFTGIVTRKDIIRYFAEQKDAAEPLPLRKIV</sequence>
<name>A0A4D7AMG9_9FIRM</name>
<reference evidence="5" key="1">
    <citation type="submission" date="2018-12" db="EMBL/GenBank/DDBJ databases">
        <title>Dusodibacter welbiota gen. nov., sp. nov., isolated from human faeces and emended description of the Oscillibacter genus.</title>
        <authorList>
            <person name="Le Roy T."/>
            <person name="Van der Smissen P."/>
            <person name="Delzenne N."/>
            <person name="Muccioli G."/>
            <person name="Collet J.F."/>
            <person name="Cani P.D."/>
        </authorList>
    </citation>
    <scope>NUCLEOTIDE SEQUENCE [LARGE SCALE GENOMIC DNA]</scope>
    <source>
        <strain evidence="5">J115</strain>
    </source>
</reference>
<feature type="domain" description="CBS" evidence="3">
    <location>
        <begin position="7"/>
        <end position="66"/>
    </location>
</feature>
<keyword evidence="1 2" id="KW-0129">CBS domain</keyword>
<dbReference type="SMART" id="SM00116">
    <property type="entry name" value="CBS"/>
    <property type="match status" value="2"/>
</dbReference>
<dbReference type="InterPro" id="IPR000644">
    <property type="entry name" value="CBS_dom"/>
</dbReference>
<evidence type="ECO:0000313" key="4">
    <source>
        <dbReference type="EMBL" id="QCI60744.1"/>
    </source>
</evidence>
<dbReference type="PANTHER" id="PTHR43080">
    <property type="entry name" value="CBS DOMAIN-CONTAINING PROTEIN CBSX3, MITOCHONDRIAL"/>
    <property type="match status" value="1"/>
</dbReference>
<dbReference type="GeneID" id="89520919"/>